<comment type="caution">
    <text evidence="11">The sequence shown here is derived from an EMBL/GenBank/DDBJ whole genome shotgun (WGS) entry which is preliminary data.</text>
</comment>
<dbReference type="InterPro" id="IPR003311">
    <property type="entry name" value="AUX_IAA"/>
</dbReference>
<keyword evidence="6 8" id="KW-0539">Nucleus</keyword>
<evidence type="ECO:0000256" key="8">
    <source>
        <dbReference type="RuleBase" id="RU004549"/>
    </source>
</evidence>
<dbReference type="PANTHER" id="PTHR31734">
    <property type="entry name" value="AUXIN-RESPONSIVE PROTEIN IAA17"/>
    <property type="match status" value="1"/>
</dbReference>
<dbReference type="Pfam" id="PF02309">
    <property type="entry name" value="AUX_IAA"/>
    <property type="match status" value="1"/>
</dbReference>
<accession>A0AAN8ZPY1</accession>
<dbReference type="GO" id="GO:0006355">
    <property type="term" value="P:regulation of DNA-templated transcription"/>
    <property type="evidence" value="ECO:0007669"/>
    <property type="project" value="InterPro"/>
</dbReference>
<evidence type="ECO:0000259" key="10">
    <source>
        <dbReference type="PROSITE" id="PS51745"/>
    </source>
</evidence>
<feature type="domain" description="PB1" evidence="10">
    <location>
        <begin position="136"/>
        <end position="217"/>
    </location>
</feature>
<dbReference type="Gene3D" id="3.10.20.90">
    <property type="entry name" value="Phosphatidylinositol 3-kinase Catalytic Subunit, Chain A, domain 1"/>
    <property type="match status" value="1"/>
</dbReference>
<proteinExistence type="inferred from homology"/>
<evidence type="ECO:0000313" key="11">
    <source>
        <dbReference type="EMBL" id="KAK6941685.1"/>
    </source>
</evidence>
<evidence type="ECO:0000256" key="1">
    <source>
        <dbReference type="ARBA" id="ARBA00004123"/>
    </source>
</evidence>
<comment type="similarity">
    <text evidence="2 8">Belongs to the Aux/IAA family.</text>
</comment>
<reference evidence="11 12" key="1">
    <citation type="submission" date="2023-12" db="EMBL/GenBank/DDBJ databases">
        <title>A high-quality genome assembly for Dillenia turbinata (Dilleniales).</title>
        <authorList>
            <person name="Chanderbali A."/>
        </authorList>
    </citation>
    <scope>NUCLEOTIDE SEQUENCE [LARGE SCALE GENOMIC DNA]</scope>
    <source>
        <strain evidence="11">LSX21</strain>
        <tissue evidence="11">Leaf</tissue>
    </source>
</reference>
<evidence type="ECO:0000256" key="3">
    <source>
        <dbReference type="ARBA" id="ARBA00022491"/>
    </source>
</evidence>
<evidence type="ECO:0000256" key="7">
    <source>
        <dbReference type="ARBA" id="ARBA00023294"/>
    </source>
</evidence>
<sequence length="217" mass="24957">MELELGLALATNPTHGFDLNSNFHEPKESICSNKLTHDENVIKKRTYKQAFYSYSKEEEEEEIEFPPILPLFSNQPNDQDDDPNPQENQSSLTMNKNDKNENFVVGWPPVKAWRKSIHRGHRLAGNLMAHSGLMNSMYVKVMMEGMGIGRKIDLSLYDCYEGLTMTLLGMFEKCLENVKNYRLTYQDTEGDWLLAGDIPWSSFIASARRLKLVRSND</sequence>
<name>A0AAN8ZPY1_9MAGN</name>
<keyword evidence="12" id="KW-1185">Reference proteome</keyword>
<dbReference type="EMBL" id="JBAMMX010000004">
    <property type="protein sequence ID" value="KAK6941685.1"/>
    <property type="molecule type" value="Genomic_DNA"/>
</dbReference>
<evidence type="ECO:0000256" key="4">
    <source>
        <dbReference type="ARBA" id="ARBA00023015"/>
    </source>
</evidence>
<keyword evidence="5 8" id="KW-0804">Transcription</keyword>
<dbReference type="InterPro" id="IPR033389">
    <property type="entry name" value="AUX/IAA_dom"/>
</dbReference>
<keyword evidence="7 8" id="KW-0927">Auxin signaling pathway</keyword>
<protein>
    <recommendedName>
        <fullName evidence="8">Auxin-responsive protein</fullName>
    </recommendedName>
</protein>
<dbReference type="GO" id="GO:0005634">
    <property type="term" value="C:nucleus"/>
    <property type="evidence" value="ECO:0007669"/>
    <property type="project" value="UniProtKB-SubCell"/>
</dbReference>
<evidence type="ECO:0000256" key="2">
    <source>
        <dbReference type="ARBA" id="ARBA00006728"/>
    </source>
</evidence>
<dbReference type="InterPro" id="IPR053793">
    <property type="entry name" value="PB1-like"/>
</dbReference>
<evidence type="ECO:0000313" key="12">
    <source>
        <dbReference type="Proteomes" id="UP001370490"/>
    </source>
</evidence>
<comment type="subcellular location">
    <subcellularLocation>
        <location evidence="1 8">Nucleus</location>
    </subcellularLocation>
</comment>
<dbReference type="PANTHER" id="PTHR31734:SF38">
    <property type="entry name" value="AUXIN-RESPONSIVE PROTEIN IAA29"/>
    <property type="match status" value="1"/>
</dbReference>
<dbReference type="AlphaFoldDB" id="A0AAN8ZPY1"/>
<dbReference type="Proteomes" id="UP001370490">
    <property type="component" value="Unassembled WGS sequence"/>
</dbReference>
<keyword evidence="4 8" id="KW-0805">Transcription regulation</keyword>
<dbReference type="PROSITE" id="PS51745">
    <property type="entry name" value="PB1"/>
    <property type="match status" value="1"/>
</dbReference>
<evidence type="ECO:0000256" key="9">
    <source>
        <dbReference type="SAM" id="MobiDB-lite"/>
    </source>
</evidence>
<organism evidence="11 12">
    <name type="scientific">Dillenia turbinata</name>
    <dbReference type="NCBI Taxonomy" id="194707"/>
    <lineage>
        <taxon>Eukaryota</taxon>
        <taxon>Viridiplantae</taxon>
        <taxon>Streptophyta</taxon>
        <taxon>Embryophyta</taxon>
        <taxon>Tracheophyta</taxon>
        <taxon>Spermatophyta</taxon>
        <taxon>Magnoliopsida</taxon>
        <taxon>eudicotyledons</taxon>
        <taxon>Gunneridae</taxon>
        <taxon>Pentapetalae</taxon>
        <taxon>Dilleniales</taxon>
        <taxon>Dilleniaceae</taxon>
        <taxon>Dillenia</taxon>
    </lineage>
</organism>
<comment type="function">
    <text evidence="8">Aux/IAA proteins are short-lived transcriptional factors that function as repressors of early auxin response genes at low auxin concentrations.</text>
</comment>
<evidence type="ECO:0000256" key="6">
    <source>
        <dbReference type="ARBA" id="ARBA00023242"/>
    </source>
</evidence>
<comment type="subunit">
    <text evidence="8">Homodimers and heterodimers.</text>
</comment>
<dbReference type="SUPFAM" id="SSF54277">
    <property type="entry name" value="CAD &amp; PB1 domains"/>
    <property type="match status" value="1"/>
</dbReference>
<dbReference type="GO" id="GO:0009734">
    <property type="term" value="P:auxin-activated signaling pathway"/>
    <property type="evidence" value="ECO:0007669"/>
    <property type="project" value="UniProtKB-UniRule"/>
</dbReference>
<evidence type="ECO:0000256" key="5">
    <source>
        <dbReference type="ARBA" id="ARBA00023163"/>
    </source>
</evidence>
<feature type="region of interest" description="Disordered" evidence="9">
    <location>
        <begin position="58"/>
        <end position="100"/>
    </location>
</feature>
<gene>
    <name evidence="11" type="ORF">RJ641_027062</name>
</gene>
<keyword evidence="3 8" id="KW-0678">Repressor</keyword>